<dbReference type="EMBL" id="MT144180">
    <property type="protein sequence ID" value="QJA50193.1"/>
    <property type="molecule type" value="Genomic_DNA"/>
</dbReference>
<dbReference type="AlphaFoldDB" id="A0A6H1ZQI8"/>
<name>A0A6H1ZQI8_9ZZZZ</name>
<reference evidence="1" key="1">
    <citation type="submission" date="2020-03" db="EMBL/GenBank/DDBJ databases">
        <title>The deep terrestrial virosphere.</title>
        <authorList>
            <person name="Holmfeldt K."/>
            <person name="Nilsson E."/>
            <person name="Simone D."/>
            <person name="Lopez-Fernandez M."/>
            <person name="Wu X."/>
            <person name="de Brujin I."/>
            <person name="Lundin D."/>
            <person name="Andersson A."/>
            <person name="Bertilsson S."/>
            <person name="Dopson M."/>
        </authorList>
    </citation>
    <scope>NUCLEOTIDE SEQUENCE</scope>
    <source>
        <strain evidence="1">TM448A01637</strain>
    </source>
</reference>
<gene>
    <name evidence="1" type="ORF">TM448A01637_0004</name>
</gene>
<protein>
    <submittedName>
        <fullName evidence="1">Uncharacterized protein</fullName>
    </submittedName>
</protein>
<sequence length="71" mass="8361">MKLWQIERGKLPEPKHKGQKITNLHCACGWCEKTHAYVIADYVKLDDKQCLLWIDKSPCVDKIVKQVLRRL</sequence>
<accession>A0A6H1ZQI8</accession>
<evidence type="ECO:0000313" key="1">
    <source>
        <dbReference type="EMBL" id="QJA50193.1"/>
    </source>
</evidence>
<proteinExistence type="predicted"/>
<organism evidence="1">
    <name type="scientific">viral metagenome</name>
    <dbReference type="NCBI Taxonomy" id="1070528"/>
    <lineage>
        <taxon>unclassified sequences</taxon>
        <taxon>metagenomes</taxon>
        <taxon>organismal metagenomes</taxon>
    </lineage>
</organism>